<dbReference type="EMBL" id="AVOT02000490">
    <property type="protein sequence ID" value="MBW0463129.1"/>
    <property type="molecule type" value="Genomic_DNA"/>
</dbReference>
<dbReference type="AlphaFoldDB" id="A0A9Q3BD78"/>
<evidence type="ECO:0000313" key="2">
    <source>
        <dbReference type="Proteomes" id="UP000765509"/>
    </source>
</evidence>
<protein>
    <submittedName>
        <fullName evidence="1">Uncharacterized protein</fullName>
    </submittedName>
</protein>
<dbReference type="Proteomes" id="UP000765509">
    <property type="component" value="Unassembled WGS sequence"/>
</dbReference>
<sequence length="165" mass="19053">MTLEYKAGNIHKSTYGLSRWALPNKPGNLDYVPENSGPQISIEGISITDVGPKFFEKVRESYKQDNNCHILNSPIQGYCKDTSLDRSLDDIWETSYDDGRLHLIDGILYHGSKNTCVMVLCSRMIIKSILLEFHDKIYSGNFSEDRKMERKKTCVWWPSWIKDVI</sequence>
<gene>
    <name evidence="1" type="ORF">O181_002844</name>
</gene>
<reference evidence="1" key="1">
    <citation type="submission" date="2021-03" db="EMBL/GenBank/DDBJ databases">
        <title>Draft genome sequence of rust myrtle Austropuccinia psidii MF-1, a brazilian biotype.</title>
        <authorList>
            <person name="Quecine M.C."/>
            <person name="Pachon D.M.R."/>
            <person name="Bonatelli M.L."/>
            <person name="Correr F.H."/>
            <person name="Franceschini L.M."/>
            <person name="Leite T.F."/>
            <person name="Margarido G.R.A."/>
            <person name="Almeida C.A."/>
            <person name="Ferrarezi J.A."/>
            <person name="Labate C.A."/>
        </authorList>
    </citation>
    <scope>NUCLEOTIDE SEQUENCE</scope>
    <source>
        <strain evidence="1">MF-1</strain>
    </source>
</reference>
<keyword evidence="2" id="KW-1185">Reference proteome</keyword>
<comment type="caution">
    <text evidence="1">The sequence shown here is derived from an EMBL/GenBank/DDBJ whole genome shotgun (WGS) entry which is preliminary data.</text>
</comment>
<proteinExistence type="predicted"/>
<accession>A0A9Q3BD78</accession>
<evidence type="ECO:0000313" key="1">
    <source>
        <dbReference type="EMBL" id="MBW0463129.1"/>
    </source>
</evidence>
<dbReference type="OrthoDB" id="3095879at2759"/>
<name>A0A9Q3BD78_9BASI</name>
<organism evidence="1 2">
    <name type="scientific">Austropuccinia psidii MF-1</name>
    <dbReference type="NCBI Taxonomy" id="1389203"/>
    <lineage>
        <taxon>Eukaryota</taxon>
        <taxon>Fungi</taxon>
        <taxon>Dikarya</taxon>
        <taxon>Basidiomycota</taxon>
        <taxon>Pucciniomycotina</taxon>
        <taxon>Pucciniomycetes</taxon>
        <taxon>Pucciniales</taxon>
        <taxon>Sphaerophragmiaceae</taxon>
        <taxon>Austropuccinia</taxon>
    </lineage>
</organism>